<dbReference type="SUPFAM" id="SSF81653">
    <property type="entry name" value="Calcium ATPase, transduction domain A"/>
    <property type="match status" value="1"/>
</dbReference>
<feature type="transmembrane region" description="Helical" evidence="15">
    <location>
        <begin position="1540"/>
        <end position="1561"/>
    </location>
</feature>
<dbReference type="Pfam" id="PF00702">
    <property type="entry name" value="Hydrolase"/>
    <property type="match status" value="1"/>
</dbReference>
<evidence type="ECO:0000256" key="11">
    <source>
        <dbReference type="ARBA" id="ARBA00038148"/>
    </source>
</evidence>
<dbReference type="Gene3D" id="3.40.50.1000">
    <property type="entry name" value="HAD superfamily/HAD-like"/>
    <property type="match status" value="2"/>
</dbReference>
<feature type="domain" description="Cation-transporting P-type ATPase C-terminal" evidence="17">
    <location>
        <begin position="1470"/>
        <end position="1591"/>
    </location>
</feature>
<dbReference type="NCBIfam" id="TIGR01494">
    <property type="entry name" value="ATPase_P-type"/>
    <property type="match status" value="2"/>
</dbReference>
<feature type="region of interest" description="Disordered" evidence="14">
    <location>
        <begin position="1445"/>
        <end position="1467"/>
    </location>
</feature>
<keyword evidence="7" id="KW-0460">Magnesium</keyword>
<feature type="domain" description="P-type ATPase A" evidence="16">
    <location>
        <begin position="852"/>
        <end position="952"/>
    </location>
</feature>
<dbReference type="InterPro" id="IPR006068">
    <property type="entry name" value="ATPase_P-typ_cation-transptr_C"/>
</dbReference>
<evidence type="ECO:0000259" key="17">
    <source>
        <dbReference type="Pfam" id="PF00689"/>
    </source>
</evidence>
<dbReference type="Proteomes" id="UP000466396">
    <property type="component" value="Chromosome"/>
</dbReference>
<dbReference type="InterPro" id="IPR023299">
    <property type="entry name" value="ATPase_P-typ_cyto_dom_N"/>
</dbReference>
<dbReference type="SFLD" id="SFLDF00027">
    <property type="entry name" value="p-type_atpase"/>
    <property type="match status" value="1"/>
</dbReference>
<keyword evidence="8" id="KW-1278">Translocase</keyword>
<evidence type="ECO:0000256" key="15">
    <source>
        <dbReference type="SAM" id="Phobius"/>
    </source>
</evidence>
<organism evidence="18 19">
    <name type="scientific">Mycobacterium lacus</name>
    <dbReference type="NCBI Taxonomy" id="169765"/>
    <lineage>
        <taxon>Bacteria</taxon>
        <taxon>Bacillati</taxon>
        <taxon>Actinomycetota</taxon>
        <taxon>Actinomycetes</taxon>
        <taxon>Mycobacteriales</taxon>
        <taxon>Mycobacteriaceae</taxon>
        <taxon>Mycobacterium</taxon>
    </lineage>
</organism>
<dbReference type="PANTHER" id="PTHR24093">
    <property type="entry name" value="CATION TRANSPORTING ATPASE"/>
    <property type="match status" value="1"/>
</dbReference>
<evidence type="ECO:0000256" key="1">
    <source>
        <dbReference type="ARBA" id="ARBA00004651"/>
    </source>
</evidence>
<dbReference type="GO" id="GO:0005886">
    <property type="term" value="C:plasma membrane"/>
    <property type="evidence" value="ECO:0007669"/>
    <property type="project" value="UniProtKB-SubCell"/>
</dbReference>
<dbReference type="InterPro" id="IPR059000">
    <property type="entry name" value="ATPase_P-type_domA"/>
</dbReference>
<evidence type="ECO:0000259" key="16">
    <source>
        <dbReference type="Pfam" id="PF00122"/>
    </source>
</evidence>
<feature type="transmembrane region" description="Helical" evidence="15">
    <location>
        <begin position="1573"/>
        <end position="1592"/>
    </location>
</feature>
<evidence type="ECO:0000256" key="13">
    <source>
        <dbReference type="ARBA" id="ARBA00069455"/>
    </source>
</evidence>
<dbReference type="PROSITE" id="PS00154">
    <property type="entry name" value="ATPASE_E1_E2"/>
    <property type="match status" value="1"/>
</dbReference>
<dbReference type="InterPro" id="IPR023298">
    <property type="entry name" value="ATPase_P-typ_TM_dom_sf"/>
</dbReference>
<dbReference type="SUPFAM" id="SSF56784">
    <property type="entry name" value="HAD-like"/>
    <property type="match status" value="1"/>
</dbReference>
<feature type="compositionally biased region" description="Acidic residues" evidence="14">
    <location>
        <begin position="1447"/>
        <end position="1461"/>
    </location>
</feature>
<comment type="subcellular location">
    <subcellularLocation>
        <location evidence="1">Cell membrane</location>
        <topology evidence="1">Multi-pass membrane protein</topology>
    </subcellularLocation>
</comment>
<dbReference type="GO" id="GO:0005524">
    <property type="term" value="F:ATP binding"/>
    <property type="evidence" value="ECO:0007669"/>
    <property type="project" value="UniProtKB-KW"/>
</dbReference>
<evidence type="ECO:0000256" key="10">
    <source>
        <dbReference type="ARBA" id="ARBA00023136"/>
    </source>
</evidence>
<dbReference type="PRINTS" id="PR00119">
    <property type="entry name" value="CATATPASE"/>
</dbReference>
<dbReference type="PANTHER" id="PTHR24093:SF513">
    <property type="entry name" value="CATION-TRANSPORTING ATPASE I-RELATED"/>
    <property type="match status" value="1"/>
</dbReference>
<accession>A0A1X1XQX9</accession>
<dbReference type="SFLD" id="SFLDG00002">
    <property type="entry name" value="C1.7:_P-type_atpase_like"/>
    <property type="match status" value="1"/>
</dbReference>
<protein>
    <recommendedName>
        <fullName evidence="13">Probable cation-transporting ATPase I</fullName>
    </recommendedName>
</protein>
<dbReference type="STRING" id="169765.AWC15_07740"/>
<evidence type="ECO:0000256" key="8">
    <source>
        <dbReference type="ARBA" id="ARBA00022967"/>
    </source>
</evidence>
<evidence type="ECO:0000313" key="18">
    <source>
        <dbReference type="EMBL" id="BBX98851.1"/>
    </source>
</evidence>
<dbReference type="InterPro" id="IPR018303">
    <property type="entry name" value="ATPase_P-typ_P_site"/>
</dbReference>
<dbReference type="GO" id="GO:0005388">
    <property type="term" value="F:P-type calcium transporter activity"/>
    <property type="evidence" value="ECO:0007669"/>
    <property type="project" value="TreeGrafter"/>
</dbReference>
<evidence type="ECO:0000256" key="7">
    <source>
        <dbReference type="ARBA" id="ARBA00022842"/>
    </source>
</evidence>
<keyword evidence="3 15" id="KW-0812">Transmembrane</keyword>
<dbReference type="Gene3D" id="1.20.1110.10">
    <property type="entry name" value="Calcium-transporting ATPase, transmembrane domain"/>
    <property type="match status" value="2"/>
</dbReference>
<dbReference type="KEGG" id="mlj:MLAC_41450"/>
<dbReference type="EMBL" id="AP022581">
    <property type="protein sequence ID" value="BBX98851.1"/>
    <property type="molecule type" value="Genomic_DNA"/>
</dbReference>
<dbReference type="GO" id="GO:0046872">
    <property type="term" value="F:metal ion binding"/>
    <property type="evidence" value="ECO:0007669"/>
    <property type="project" value="UniProtKB-KW"/>
</dbReference>
<dbReference type="Gene3D" id="2.70.150.10">
    <property type="entry name" value="Calcium-transporting ATPase, cytoplasmic transduction domain A"/>
    <property type="match status" value="1"/>
</dbReference>
<dbReference type="Pfam" id="PF00122">
    <property type="entry name" value="E1-E2_ATPase"/>
    <property type="match status" value="1"/>
</dbReference>
<dbReference type="Gene3D" id="3.40.1110.10">
    <property type="entry name" value="Calcium-transporting ATPase, cytoplasmic domain N"/>
    <property type="match status" value="1"/>
</dbReference>
<comment type="catalytic activity">
    <reaction evidence="12">
        <text>ATP + H2O = ADP + phosphate + H(+)</text>
        <dbReference type="Rhea" id="RHEA:13065"/>
        <dbReference type="ChEBI" id="CHEBI:15377"/>
        <dbReference type="ChEBI" id="CHEBI:15378"/>
        <dbReference type="ChEBI" id="CHEBI:30616"/>
        <dbReference type="ChEBI" id="CHEBI:43474"/>
        <dbReference type="ChEBI" id="CHEBI:456216"/>
    </reaction>
</comment>
<comment type="similarity">
    <text evidence="11">Belongs to the cation transport ATPase (P-type) (TC 3.A.3) family.</text>
</comment>
<reference evidence="18 19" key="1">
    <citation type="journal article" date="2019" name="Emerg. Microbes Infect.">
        <title>Comprehensive subspecies identification of 175 nontuberculous mycobacteria species based on 7547 genomic profiles.</title>
        <authorList>
            <person name="Matsumoto Y."/>
            <person name="Kinjo T."/>
            <person name="Motooka D."/>
            <person name="Nabeya D."/>
            <person name="Jung N."/>
            <person name="Uechi K."/>
            <person name="Horii T."/>
            <person name="Iida T."/>
            <person name="Fujita J."/>
            <person name="Nakamura S."/>
        </authorList>
    </citation>
    <scope>NUCLEOTIDE SEQUENCE [LARGE SCALE GENOMIC DNA]</scope>
    <source>
        <strain evidence="18 19">JCM 15657</strain>
    </source>
</reference>
<evidence type="ECO:0000256" key="3">
    <source>
        <dbReference type="ARBA" id="ARBA00022692"/>
    </source>
</evidence>
<gene>
    <name evidence="18" type="primary">ctpI</name>
    <name evidence="18" type="ORF">MLAC_41450</name>
</gene>
<evidence type="ECO:0000256" key="2">
    <source>
        <dbReference type="ARBA" id="ARBA00022475"/>
    </source>
</evidence>
<dbReference type="SUPFAM" id="SSF81665">
    <property type="entry name" value="Calcium ATPase, transmembrane domain M"/>
    <property type="match status" value="1"/>
</dbReference>
<keyword evidence="4" id="KW-0479">Metal-binding</keyword>
<evidence type="ECO:0000256" key="4">
    <source>
        <dbReference type="ARBA" id="ARBA00022723"/>
    </source>
</evidence>
<dbReference type="FunFam" id="2.70.150.10:FF:000082">
    <property type="entry name" value="Cation-transporter ATPase I CtpI"/>
    <property type="match status" value="1"/>
</dbReference>
<dbReference type="Pfam" id="PF00689">
    <property type="entry name" value="Cation_ATPase_C"/>
    <property type="match status" value="1"/>
</dbReference>
<evidence type="ECO:0000256" key="9">
    <source>
        <dbReference type="ARBA" id="ARBA00022989"/>
    </source>
</evidence>
<keyword evidence="19" id="KW-1185">Reference proteome</keyword>
<dbReference type="InterPro" id="IPR044492">
    <property type="entry name" value="P_typ_ATPase_HD_dom"/>
</dbReference>
<keyword evidence="5" id="KW-0547">Nucleotide-binding</keyword>
<evidence type="ECO:0000256" key="6">
    <source>
        <dbReference type="ARBA" id="ARBA00022840"/>
    </source>
</evidence>
<keyword evidence="2" id="KW-1003">Cell membrane</keyword>
<dbReference type="InterPro" id="IPR036412">
    <property type="entry name" value="HAD-like_sf"/>
</dbReference>
<dbReference type="PRINTS" id="PR00120">
    <property type="entry name" value="HATPASE"/>
</dbReference>
<dbReference type="GO" id="GO:0016887">
    <property type="term" value="F:ATP hydrolysis activity"/>
    <property type="evidence" value="ECO:0007669"/>
    <property type="project" value="InterPro"/>
</dbReference>
<evidence type="ECO:0000256" key="5">
    <source>
        <dbReference type="ARBA" id="ARBA00022741"/>
    </source>
</evidence>
<proteinExistence type="inferred from homology"/>
<keyword evidence="9 15" id="KW-1133">Transmembrane helix</keyword>
<evidence type="ECO:0000256" key="12">
    <source>
        <dbReference type="ARBA" id="ARBA00049360"/>
    </source>
</evidence>
<keyword evidence="6" id="KW-0067">ATP-binding</keyword>
<evidence type="ECO:0000256" key="14">
    <source>
        <dbReference type="SAM" id="MobiDB-lite"/>
    </source>
</evidence>
<dbReference type="InterPro" id="IPR008250">
    <property type="entry name" value="ATPase_P-typ_transduc_dom_A_sf"/>
</dbReference>
<dbReference type="InterPro" id="IPR023214">
    <property type="entry name" value="HAD_sf"/>
</dbReference>
<evidence type="ECO:0000313" key="19">
    <source>
        <dbReference type="Proteomes" id="UP000466396"/>
    </source>
</evidence>
<dbReference type="InterPro" id="IPR001757">
    <property type="entry name" value="P_typ_ATPase"/>
</dbReference>
<name>A0A1X1XQX9_9MYCO</name>
<sequence>MKIPGVASVVAGVTGGVGQAVRAGAQGAAGAASTMQMLASPVMELVGPVVQSAAQSTGRVFGTSNFANGTADRVEPPVRWRSGQRVHLDLDPLLPFPRWHEHAAVVEEPVRRIPGVAEAHIEGSLGRLVIELDADADSDSVLDQVRDTVCAVAADIFLTGPGSVPKSAPFADPGNPLAILVPLTAAAMDLMAMSAALTGWVARLPAAPRTTRAAVALINHQPRMVALLESRLGRVGTDIALAATTAAANGLTQAVGTPLLDLVQRSLQISEAAAHRRVWRDREPQLASPRRPQAPVVPVISSAGAKSHEPRHSWAAAAAGEASHVVVGGSIDAAIDTAKGSMKGPVESYVDSAANGSLIAAAGALLAGGGTEDAAGAILAGVPRAAHMGRQAFAATLGRGLANAGQLVLDPGALRRLDRVQVVVIDGAALRGDHRAVLHAHGDEPGWDADRVYEVADALLHGEVAPEPDPDELPATGARLRWIAPQGSSATPAQGLEHADLVVDGQRVGGVAVGWEVDPYSIPLLQTAHRTGARVVLRHVAGTEDLSASVGSTHPPGTPLLKLVRELRTDRGPVLLITALHRDFASTDTLAALAIADVGVALDDPRAATPWTADIITGTDLAAAVRILSAIPVARAASESAVHLAQGGTTLAGLLLVTGEKERTSNPASFRRWFNPVNAAAATALISGTWSASRVLRLADPTPQPLTAWHALDPEIVYSRLAGGARPLAVEPGVPAWRRILDDLSYEPVMAPLRRPAQALGRLAVATRHELADPLTPILAVGAAASAIVGSNIDALLVAGVMTVNAITGGVQRLRAEAAAAELFAEQDQLVRRVVVPAVATTRRRLEAARHATRTVTVSAKSLRVGDVIDLAAPEVVPADARLLVADDLEVDESLLTGESLPVDKQVDPVAVNEADRASMLFEGSTIVAGHARAIVVATGVGTAAHRAIAAVAHVETSAGVQARLRELTRKVLPLTLAGGAAVTGLAMLRRASLRQAVADGVAIAVAAVPEGLPLVATLSQLAAAQRLTEHGVLVRSPRTIEALGRVDTICFDKTGTLTENRLRVVYAVPGDCAPLGPYPNATDPLAAEVLRAAARASTQPHDGQGHAHATDEAILTAASSLGDQGDSEWTVLAEVPFESSRGFAAAIGILGTDAAPVLMLKGAPETILPRCRFADPDTDYQHAESLVYNLAAQGLRVLAVARRRWEHETADDDTDADAVDAAAHELELIGYVGLADTARPSARPLIEELLDAQRNVVLITGDHPITARAIARQLGLPEDARVVTGAELAILDEEAHAELAADVQVFARVSPEQKVQIVAALQRCGRVTAMVGDGANDAAAIRMADVGIGVSGRGSSAARGAADIVLTDDDLGVLLDALVEGRSMWAGVRDAVTILVGGNVGEVLFTIIGTAFGAGRAPVGTRQLLLVNLLTDMFPALAVAVTSQYDEPEEDTDRSEEEVEEVRRARQRAVLTEPPPSLDAPLMRQIVNRGVVTAAGATAAWAIGRWTPGSERRTATMGLTALVTTQLAQTLLARRHSPLVVATALGSAGVLIGIIQTPVVSQFFGCTPLGPIAWSGVFTATAGATAVSALAPKWLAKTVGVVTPDQE</sequence>
<dbReference type="SFLD" id="SFLDS00003">
    <property type="entry name" value="Haloacid_Dehalogenase"/>
    <property type="match status" value="1"/>
</dbReference>
<dbReference type="RefSeq" id="WP_085162550.1">
    <property type="nucleotide sequence ID" value="NZ_AP022581.1"/>
</dbReference>
<keyword evidence="10 15" id="KW-0472">Membrane</keyword>
<dbReference type="OrthoDB" id="9814270at2"/>